<accession>A0A6M3IL47</accession>
<organism evidence="1">
    <name type="scientific">viral metagenome</name>
    <dbReference type="NCBI Taxonomy" id="1070528"/>
    <lineage>
        <taxon>unclassified sequences</taxon>
        <taxon>metagenomes</taxon>
        <taxon>organismal metagenomes</taxon>
    </lineage>
</organism>
<dbReference type="EMBL" id="MT141304">
    <property type="protein sequence ID" value="QJA58021.1"/>
    <property type="molecule type" value="Genomic_DNA"/>
</dbReference>
<name>A0A6M3IL47_9ZZZZ</name>
<sequence length="233" mass="26974">MIESYLTNADLLKAEPILGDEYRSGQTTWDDLRYQSFDEMIQDLKNQNLEVRKLCIRLSLQTSDTKTATYDGSTSDQDFLNRERLVIDVTDITGTFTFAIQGRNDSDDSWSDVKTGISVTASTNVLINSSSLVPKIYKFYRIRITTAGTTITFSADLVEDTYTNLHRLKCLAKIFLSLITYDPDGVFERKYEKYQELYEIALQNWKFPYDENDDEEIDEDESEENINLNVRFC</sequence>
<reference evidence="1" key="1">
    <citation type="submission" date="2020-03" db="EMBL/GenBank/DDBJ databases">
        <title>The deep terrestrial virosphere.</title>
        <authorList>
            <person name="Holmfeldt K."/>
            <person name="Nilsson E."/>
            <person name="Simone D."/>
            <person name="Lopez-Fernandez M."/>
            <person name="Wu X."/>
            <person name="de Brujin I."/>
            <person name="Lundin D."/>
            <person name="Andersson A."/>
            <person name="Bertilsson S."/>
            <person name="Dopson M."/>
        </authorList>
    </citation>
    <scope>NUCLEOTIDE SEQUENCE</scope>
    <source>
        <strain evidence="1">MM415B01510</strain>
    </source>
</reference>
<gene>
    <name evidence="1" type="ORF">MM415B01510_0010</name>
</gene>
<protein>
    <submittedName>
        <fullName evidence="1">Uncharacterized protein</fullName>
    </submittedName>
</protein>
<evidence type="ECO:0000313" key="1">
    <source>
        <dbReference type="EMBL" id="QJA58021.1"/>
    </source>
</evidence>
<proteinExistence type="predicted"/>
<dbReference type="AlphaFoldDB" id="A0A6M3IL47"/>